<dbReference type="EMBL" id="CP147404">
    <property type="protein sequence ID" value="WXB91543.1"/>
    <property type="molecule type" value="Genomic_DNA"/>
</dbReference>
<reference evidence="1 2" key="1">
    <citation type="submission" date="2024-02" db="EMBL/GenBank/DDBJ databases">
        <title>Seven novel Bacillus-like species.</title>
        <authorList>
            <person name="Liu G."/>
        </authorList>
    </citation>
    <scope>NUCLEOTIDE SEQUENCE [LARGE SCALE GENOMIC DNA]</scope>
    <source>
        <strain evidence="1 2">FJAT-52991</strain>
    </source>
</reference>
<organism evidence="1 2">
    <name type="scientific">Bacillus kandeliae</name>
    <dbReference type="NCBI Taxonomy" id="3129297"/>
    <lineage>
        <taxon>Bacteria</taxon>
        <taxon>Bacillati</taxon>
        <taxon>Bacillota</taxon>
        <taxon>Bacilli</taxon>
        <taxon>Bacillales</taxon>
        <taxon>Bacillaceae</taxon>
        <taxon>Bacillus</taxon>
    </lineage>
</organism>
<evidence type="ECO:0000313" key="1">
    <source>
        <dbReference type="EMBL" id="WXB91543.1"/>
    </source>
</evidence>
<evidence type="ECO:0000313" key="2">
    <source>
        <dbReference type="Proteomes" id="UP001387364"/>
    </source>
</evidence>
<name>A0ABZ2N1F7_9BACI</name>
<gene>
    <name evidence="1" type="ORF">WDJ61_09640</name>
</gene>
<keyword evidence="2" id="KW-1185">Reference proteome</keyword>
<proteinExistence type="predicted"/>
<dbReference type="RefSeq" id="WP_338749132.1">
    <property type="nucleotide sequence ID" value="NZ_CP147404.1"/>
</dbReference>
<accession>A0ABZ2N1F7</accession>
<sequence>MSNDRRHCDRFDDDVAGIFDRNDRKVVLDVDKLIIRADDVVIVKKRRDRFDNDVADIFDRDDRRDHKRRRC</sequence>
<dbReference type="Proteomes" id="UP001387364">
    <property type="component" value="Chromosome"/>
</dbReference>
<protein>
    <submittedName>
        <fullName evidence="1">Uncharacterized protein</fullName>
    </submittedName>
</protein>